<dbReference type="EC" id="6.3.5.-" evidence="1"/>
<dbReference type="GO" id="GO:0005524">
    <property type="term" value="F:ATP binding"/>
    <property type="evidence" value="ECO:0007669"/>
    <property type="project" value="UniProtKB-KW"/>
</dbReference>
<comment type="catalytic activity">
    <reaction evidence="1">
        <text>L-aspartyl-tRNA(Asn) + L-glutamine + ATP + H2O = L-asparaginyl-tRNA(Asn) + L-glutamate + ADP + phosphate + 2 H(+)</text>
        <dbReference type="Rhea" id="RHEA:14513"/>
        <dbReference type="Rhea" id="RHEA-COMP:9674"/>
        <dbReference type="Rhea" id="RHEA-COMP:9677"/>
        <dbReference type="ChEBI" id="CHEBI:15377"/>
        <dbReference type="ChEBI" id="CHEBI:15378"/>
        <dbReference type="ChEBI" id="CHEBI:29985"/>
        <dbReference type="ChEBI" id="CHEBI:30616"/>
        <dbReference type="ChEBI" id="CHEBI:43474"/>
        <dbReference type="ChEBI" id="CHEBI:58359"/>
        <dbReference type="ChEBI" id="CHEBI:78515"/>
        <dbReference type="ChEBI" id="CHEBI:78516"/>
        <dbReference type="ChEBI" id="CHEBI:456216"/>
    </reaction>
</comment>
<protein>
    <recommendedName>
        <fullName evidence="1">Aspartyl/glutamyl-tRNA(Asn/Gln) amidotransferase subunit C</fullName>
        <shortName evidence="1">Asp/Glu-ADT subunit C</shortName>
        <ecNumber evidence="1">6.3.5.-</ecNumber>
    </recommendedName>
</protein>
<keyword evidence="1" id="KW-0547">Nucleotide-binding</keyword>
<organism evidence="2 3">
    <name type="scientific">SAR86 cluster bacterium</name>
    <dbReference type="NCBI Taxonomy" id="2030880"/>
    <lineage>
        <taxon>Bacteria</taxon>
        <taxon>Pseudomonadati</taxon>
        <taxon>Pseudomonadota</taxon>
        <taxon>Gammaproteobacteria</taxon>
        <taxon>SAR86 cluster</taxon>
    </lineage>
</organism>
<dbReference type="GO" id="GO:0016740">
    <property type="term" value="F:transferase activity"/>
    <property type="evidence" value="ECO:0007669"/>
    <property type="project" value="UniProtKB-KW"/>
</dbReference>
<dbReference type="SUPFAM" id="SSF141000">
    <property type="entry name" value="Glu-tRNAGln amidotransferase C subunit"/>
    <property type="match status" value="1"/>
</dbReference>
<keyword evidence="1" id="KW-0436">Ligase</keyword>
<dbReference type="GO" id="GO:0006450">
    <property type="term" value="P:regulation of translational fidelity"/>
    <property type="evidence" value="ECO:0007669"/>
    <property type="project" value="InterPro"/>
</dbReference>
<dbReference type="GO" id="GO:0050566">
    <property type="term" value="F:asparaginyl-tRNA synthase (glutamine-hydrolyzing) activity"/>
    <property type="evidence" value="ECO:0007669"/>
    <property type="project" value="RHEA"/>
</dbReference>
<reference evidence="2 3" key="1">
    <citation type="journal article" date="2018" name="Microbiome">
        <title>Fine metagenomic profile of the Mediterranean stratified and mixed water columns revealed by assembly and recruitment.</title>
        <authorList>
            <person name="Haro-Moreno J.M."/>
            <person name="Lopez-Perez M."/>
            <person name="De La Torre J.R."/>
            <person name="Picazo A."/>
            <person name="Camacho A."/>
            <person name="Rodriguez-Valera F."/>
        </authorList>
    </citation>
    <scope>NUCLEOTIDE SEQUENCE [LARGE SCALE GENOMIC DNA]</scope>
    <source>
        <strain evidence="2">MED-G78</strain>
    </source>
</reference>
<keyword evidence="2" id="KW-0808">Transferase</keyword>
<evidence type="ECO:0000313" key="2">
    <source>
        <dbReference type="EMBL" id="RCL43996.1"/>
    </source>
</evidence>
<accession>A0A368C4V7</accession>
<dbReference type="HAMAP" id="MF_00122">
    <property type="entry name" value="GatC"/>
    <property type="match status" value="1"/>
</dbReference>
<comment type="subunit">
    <text evidence="1">Heterotrimer of A, B and C subunits.</text>
</comment>
<dbReference type="NCBIfam" id="TIGR00135">
    <property type="entry name" value="gatC"/>
    <property type="match status" value="1"/>
</dbReference>
<gene>
    <name evidence="1" type="primary">gatC</name>
    <name evidence="2" type="ORF">DBW92_03610</name>
</gene>
<comment type="catalytic activity">
    <reaction evidence="1">
        <text>L-glutamyl-tRNA(Gln) + L-glutamine + ATP + H2O = L-glutaminyl-tRNA(Gln) + L-glutamate + ADP + phosphate + H(+)</text>
        <dbReference type="Rhea" id="RHEA:17521"/>
        <dbReference type="Rhea" id="RHEA-COMP:9681"/>
        <dbReference type="Rhea" id="RHEA-COMP:9684"/>
        <dbReference type="ChEBI" id="CHEBI:15377"/>
        <dbReference type="ChEBI" id="CHEBI:15378"/>
        <dbReference type="ChEBI" id="CHEBI:29985"/>
        <dbReference type="ChEBI" id="CHEBI:30616"/>
        <dbReference type="ChEBI" id="CHEBI:43474"/>
        <dbReference type="ChEBI" id="CHEBI:58359"/>
        <dbReference type="ChEBI" id="CHEBI:78520"/>
        <dbReference type="ChEBI" id="CHEBI:78521"/>
        <dbReference type="ChEBI" id="CHEBI:456216"/>
    </reaction>
</comment>
<dbReference type="InterPro" id="IPR036113">
    <property type="entry name" value="Asp/Glu-ADT_sf_sub_c"/>
</dbReference>
<proteinExistence type="inferred from homology"/>
<evidence type="ECO:0000313" key="3">
    <source>
        <dbReference type="Proteomes" id="UP000252915"/>
    </source>
</evidence>
<dbReference type="PANTHER" id="PTHR15004:SF0">
    <property type="entry name" value="GLUTAMYL-TRNA(GLN) AMIDOTRANSFERASE SUBUNIT C, MITOCHONDRIAL"/>
    <property type="match status" value="1"/>
</dbReference>
<dbReference type="Pfam" id="PF02686">
    <property type="entry name" value="GatC"/>
    <property type="match status" value="1"/>
</dbReference>
<name>A0A368C4V7_9GAMM</name>
<dbReference type="Gene3D" id="1.10.20.60">
    <property type="entry name" value="Glu-tRNAGln amidotransferase C subunit, N-terminal domain"/>
    <property type="match status" value="1"/>
</dbReference>
<comment type="similarity">
    <text evidence="1">Belongs to the GatC family.</text>
</comment>
<keyword evidence="1" id="KW-0067">ATP-binding</keyword>
<comment type="caution">
    <text evidence="2">The sequence shown here is derived from an EMBL/GenBank/DDBJ whole genome shotgun (WGS) entry which is preliminary data.</text>
</comment>
<dbReference type="GO" id="GO:0050567">
    <property type="term" value="F:glutaminyl-tRNA synthase (glutamine-hydrolyzing) activity"/>
    <property type="evidence" value="ECO:0007669"/>
    <property type="project" value="UniProtKB-UniRule"/>
</dbReference>
<sequence length="93" mass="10677">MDKETVATISYLSRLAFDKDNEDKITKDLENIIKFVDQLESIDTSNIDPLTSPLEQTAKTRVDEVTAKNRKEKFLQNAPDANEDYFLVPRVVE</sequence>
<dbReference type="Proteomes" id="UP000252915">
    <property type="component" value="Unassembled WGS sequence"/>
</dbReference>
<dbReference type="PANTHER" id="PTHR15004">
    <property type="entry name" value="GLUTAMYL-TRNA(GLN) AMIDOTRANSFERASE SUBUNIT C, MITOCHONDRIAL"/>
    <property type="match status" value="1"/>
</dbReference>
<dbReference type="InterPro" id="IPR003837">
    <property type="entry name" value="GatC"/>
</dbReference>
<keyword evidence="1" id="KW-0648">Protein biosynthesis</keyword>
<dbReference type="GO" id="GO:0006412">
    <property type="term" value="P:translation"/>
    <property type="evidence" value="ECO:0007669"/>
    <property type="project" value="UniProtKB-UniRule"/>
</dbReference>
<dbReference type="EMBL" id="QOPI01000019">
    <property type="protein sequence ID" value="RCL43996.1"/>
    <property type="molecule type" value="Genomic_DNA"/>
</dbReference>
<dbReference type="GO" id="GO:0070681">
    <property type="term" value="P:glutaminyl-tRNAGln biosynthesis via transamidation"/>
    <property type="evidence" value="ECO:0007669"/>
    <property type="project" value="TreeGrafter"/>
</dbReference>
<evidence type="ECO:0000256" key="1">
    <source>
        <dbReference type="HAMAP-Rule" id="MF_00122"/>
    </source>
</evidence>
<dbReference type="AlphaFoldDB" id="A0A368C4V7"/>
<comment type="function">
    <text evidence="1">Allows the formation of correctly charged Asn-tRNA(Asn) or Gln-tRNA(Gln) through the transamidation of misacylated Asp-tRNA(Asn) or Glu-tRNA(Gln) in organisms which lack either or both of asparaginyl-tRNA or glutaminyl-tRNA synthetases. The reaction takes place in the presence of glutamine and ATP through an activated phospho-Asp-tRNA(Asn) or phospho-Glu-tRNA(Gln).</text>
</comment>